<keyword evidence="12" id="KW-1185">Reference proteome</keyword>
<evidence type="ECO:0000256" key="7">
    <source>
        <dbReference type="PROSITE-ProRule" id="PRU00644"/>
    </source>
</evidence>
<evidence type="ECO:0000313" key="11">
    <source>
        <dbReference type="EMBL" id="EXJ57849.1"/>
    </source>
</evidence>
<dbReference type="InterPro" id="IPR052070">
    <property type="entry name" value="ESCRT-I_UEV_domain"/>
</dbReference>
<dbReference type="SUPFAM" id="SSF54495">
    <property type="entry name" value="UBC-like"/>
    <property type="match status" value="1"/>
</dbReference>
<dbReference type="PROSITE" id="PS51312">
    <property type="entry name" value="SB"/>
    <property type="match status" value="1"/>
</dbReference>
<dbReference type="AlphaFoldDB" id="W9WH85"/>
<comment type="similarity">
    <text evidence="2">Belongs to the ubiquitin-conjugating enzyme family. UEV subfamily.</text>
</comment>
<evidence type="ECO:0000256" key="2">
    <source>
        <dbReference type="ARBA" id="ARBA00009594"/>
    </source>
</evidence>
<evidence type="ECO:0000256" key="1">
    <source>
        <dbReference type="ARBA" id="ARBA00004177"/>
    </source>
</evidence>
<feature type="compositionally biased region" description="Pro residues" evidence="8">
    <location>
        <begin position="381"/>
        <end position="406"/>
    </location>
</feature>
<dbReference type="PROSITE" id="PS51322">
    <property type="entry name" value="UEV"/>
    <property type="match status" value="1"/>
</dbReference>
<evidence type="ECO:0000256" key="5">
    <source>
        <dbReference type="ARBA" id="ARBA00022927"/>
    </source>
</evidence>
<dbReference type="PANTHER" id="PTHR23306">
    <property type="entry name" value="TUMOR SUSCEPTIBILITY GENE 101 PROTEIN-RELATED"/>
    <property type="match status" value="1"/>
</dbReference>
<sequence length="611" mass="66930">MAGVPQKTLNWLYDVLQREYHDPNRTYSDLAHILARNPSFAPRTDVYTFENGASALLLQFKGTIPVNFRGNTYRFPIAIWVPHAYPYEAPMCYVTPTEEMMIRPGQHVGGDGKIYHPYLAHWREHWERSNILDFLSILSDIFAKEPPVMSRSPMQQQRPAEPTPPPVPPLPREMQPPSLSNASVSSPPPPGQKSGTHAPPPPPPPKHPSQGGIATPTATSPGLPATSSRPGRYNVPPPLPPQAQGPGQRPQQPYGNGNIQRPASGANFLPQRSSSLRQSMSPQPPYHHHQHPQAAYESLQSAYPPQPPLPGQTQQYPHAQPPPVMTSAQSQSPAQAPDRARPPPPDQYSQMPPAASVSFQGQPRERPISQQFPASYAQQPPQQPHPQPQQPYQPAPQPPAPKPAPAPNLLDSPFDIPLPAPNPQSSHNIPAPPIPVNPEKEALLTHLSHLLTTSLHQQISQNNSAMAPLASQYAALQSTTSTLNGELSNLKALHVTVSNNISLLQSSLTKADQTIASAHARAAKNDIPHVDEMLTAPTVVARQLYDSACEERGIEAAILALQEGFVRGRVGSEVWARRTRELAREGFKRRWMVEKIGRGMGLDLEAGTYRP</sequence>
<dbReference type="Pfam" id="PF05743">
    <property type="entry name" value="UEV"/>
    <property type="match status" value="1"/>
</dbReference>
<dbReference type="eggNOG" id="KOG2391">
    <property type="taxonomic scope" value="Eukaryota"/>
</dbReference>
<feature type="compositionally biased region" description="Low complexity" evidence="8">
    <location>
        <begin position="370"/>
        <end position="380"/>
    </location>
</feature>
<feature type="compositionally biased region" description="Polar residues" evidence="8">
    <location>
        <begin position="270"/>
        <end position="281"/>
    </location>
</feature>
<dbReference type="Gene3D" id="3.10.110.10">
    <property type="entry name" value="Ubiquitin Conjugating Enzyme"/>
    <property type="match status" value="1"/>
</dbReference>
<dbReference type="RefSeq" id="XP_007751166.1">
    <property type="nucleotide sequence ID" value="XM_007752976.1"/>
</dbReference>
<keyword evidence="6" id="KW-0175">Coiled coil</keyword>
<dbReference type="GO" id="GO:0072666">
    <property type="term" value="P:establishment of protein localization to vacuole"/>
    <property type="evidence" value="ECO:0007669"/>
    <property type="project" value="UniProtKB-ARBA"/>
</dbReference>
<keyword evidence="5 7" id="KW-0653">Protein transport</keyword>
<dbReference type="GO" id="GO:0006886">
    <property type="term" value="P:intracellular protein transport"/>
    <property type="evidence" value="ECO:0007669"/>
    <property type="project" value="UniProtKB-ARBA"/>
</dbReference>
<dbReference type="SUPFAM" id="SSF140111">
    <property type="entry name" value="Endosomal sorting complex assembly domain"/>
    <property type="match status" value="1"/>
</dbReference>
<gene>
    <name evidence="11" type="ORF">A1O5_12407</name>
</gene>
<dbReference type="OrthoDB" id="306304at2759"/>
<evidence type="ECO:0000256" key="8">
    <source>
        <dbReference type="SAM" id="MobiDB-lite"/>
    </source>
</evidence>
<dbReference type="Proteomes" id="UP000019471">
    <property type="component" value="Unassembled WGS sequence"/>
</dbReference>
<dbReference type="CDD" id="cd11685">
    <property type="entry name" value="UEV_TSG101-like"/>
    <property type="match status" value="1"/>
</dbReference>
<keyword evidence="4" id="KW-0967">Endosome</keyword>
<dbReference type="Gene3D" id="6.10.140.820">
    <property type="match status" value="1"/>
</dbReference>
<dbReference type="EMBL" id="AMGX01000033">
    <property type="protein sequence ID" value="EXJ57849.1"/>
    <property type="molecule type" value="Genomic_DNA"/>
</dbReference>
<dbReference type="InterPro" id="IPR016135">
    <property type="entry name" value="UBQ-conjugating_enzyme/RWD"/>
</dbReference>
<accession>W9WH85</accession>
<dbReference type="GO" id="GO:0000813">
    <property type="term" value="C:ESCRT I complex"/>
    <property type="evidence" value="ECO:0007669"/>
    <property type="project" value="TreeGrafter"/>
</dbReference>
<dbReference type="PANTHER" id="PTHR23306:SF3">
    <property type="entry name" value="TUMOR SUPPRESSOR PROTEIN 101"/>
    <property type="match status" value="1"/>
</dbReference>
<dbReference type="InterPro" id="IPR008883">
    <property type="entry name" value="UEV_N"/>
</dbReference>
<dbReference type="GO" id="GO:0043162">
    <property type="term" value="P:ubiquitin-dependent protein catabolic process via the multivesicular body sorting pathway"/>
    <property type="evidence" value="ECO:0007669"/>
    <property type="project" value="UniProtKB-ARBA"/>
</dbReference>
<dbReference type="Pfam" id="PF09454">
    <property type="entry name" value="Vps23_core"/>
    <property type="match status" value="1"/>
</dbReference>
<comment type="subcellular location">
    <subcellularLocation>
        <location evidence="1">Endosome</location>
    </subcellularLocation>
</comment>
<reference evidence="11 12" key="1">
    <citation type="submission" date="2013-03" db="EMBL/GenBank/DDBJ databases">
        <title>The Genome Sequence of Cladophialophora psammophila CBS 110553.</title>
        <authorList>
            <consortium name="The Broad Institute Genomics Platform"/>
            <person name="Cuomo C."/>
            <person name="de Hoog S."/>
            <person name="Gorbushina A."/>
            <person name="Walker B."/>
            <person name="Young S.K."/>
            <person name="Zeng Q."/>
            <person name="Gargeya S."/>
            <person name="Fitzgerald M."/>
            <person name="Haas B."/>
            <person name="Abouelleil A."/>
            <person name="Allen A.W."/>
            <person name="Alvarado L."/>
            <person name="Arachchi H.M."/>
            <person name="Berlin A.M."/>
            <person name="Chapman S.B."/>
            <person name="Gainer-Dewar J."/>
            <person name="Goldberg J."/>
            <person name="Griggs A."/>
            <person name="Gujja S."/>
            <person name="Hansen M."/>
            <person name="Howarth C."/>
            <person name="Imamovic A."/>
            <person name="Ireland A."/>
            <person name="Larimer J."/>
            <person name="McCowan C."/>
            <person name="Murphy C."/>
            <person name="Pearson M."/>
            <person name="Poon T.W."/>
            <person name="Priest M."/>
            <person name="Roberts A."/>
            <person name="Saif S."/>
            <person name="Shea T."/>
            <person name="Sisk P."/>
            <person name="Sykes S."/>
            <person name="Wortman J."/>
            <person name="Nusbaum C."/>
            <person name="Birren B."/>
        </authorList>
    </citation>
    <scope>NUCLEOTIDE SEQUENCE [LARGE SCALE GENOMIC DNA]</scope>
    <source>
        <strain evidence="11 12">CBS 110553</strain>
    </source>
</reference>
<evidence type="ECO:0008006" key="13">
    <source>
        <dbReference type="Google" id="ProtNLM"/>
    </source>
</evidence>
<dbReference type="HOGENOM" id="CLU_017548_2_1_1"/>
<feature type="compositionally biased region" description="Low complexity" evidence="8">
    <location>
        <begin position="244"/>
        <end position="257"/>
    </location>
</feature>
<feature type="domain" description="UEV" evidence="10">
    <location>
        <begin position="7"/>
        <end position="152"/>
    </location>
</feature>
<organism evidence="11 12">
    <name type="scientific">Cladophialophora psammophila CBS 110553</name>
    <dbReference type="NCBI Taxonomy" id="1182543"/>
    <lineage>
        <taxon>Eukaryota</taxon>
        <taxon>Fungi</taxon>
        <taxon>Dikarya</taxon>
        <taxon>Ascomycota</taxon>
        <taxon>Pezizomycotina</taxon>
        <taxon>Eurotiomycetes</taxon>
        <taxon>Chaetothyriomycetidae</taxon>
        <taxon>Chaetothyriales</taxon>
        <taxon>Herpotrichiellaceae</taxon>
        <taxon>Cladophialophora</taxon>
    </lineage>
</organism>
<dbReference type="InterPro" id="IPR017916">
    <property type="entry name" value="SB_dom"/>
</dbReference>
<evidence type="ECO:0000256" key="4">
    <source>
        <dbReference type="ARBA" id="ARBA00022753"/>
    </source>
</evidence>
<evidence type="ECO:0000259" key="10">
    <source>
        <dbReference type="PROSITE" id="PS51322"/>
    </source>
</evidence>
<feature type="region of interest" description="Disordered" evidence="8">
    <location>
        <begin position="148"/>
        <end position="433"/>
    </location>
</feature>
<dbReference type="STRING" id="1182543.W9WH85"/>
<comment type="caution">
    <text evidence="11">The sequence shown here is derived from an EMBL/GenBank/DDBJ whole genome shotgun (WGS) entry which is preliminary data.</text>
</comment>
<evidence type="ECO:0000259" key="9">
    <source>
        <dbReference type="PROSITE" id="PS51312"/>
    </source>
</evidence>
<feature type="compositionally biased region" description="Pro residues" evidence="8">
    <location>
        <begin position="198"/>
        <end position="207"/>
    </location>
</feature>
<dbReference type="GeneID" id="19197093"/>
<feature type="domain" description="SB" evidence="9">
    <location>
        <begin position="538"/>
        <end position="606"/>
    </location>
</feature>
<name>W9WH85_9EURO</name>
<keyword evidence="3 7" id="KW-0813">Transport</keyword>
<feature type="compositionally biased region" description="Polar residues" evidence="8">
    <location>
        <begin position="216"/>
        <end position="229"/>
    </location>
</feature>
<evidence type="ECO:0000256" key="6">
    <source>
        <dbReference type="ARBA" id="ARBA00023054"/>
    </source>
</evidence>
<proteinExistence type="inferred from homology"/>
<feature type="compositionally biased region" description="Pro residues" evidence="8">
    <location>
        <begin position="161"/>
        <end position="171"/>
    </location>
</feature>
<protein>
    <recommendedName>
        <fullName evidence="13">ESCRT-I complex subunit TSG101</fullName>
    </recommendedName>
</protein>
<dbReference type="GO" id="GO:0043130">
    <property type="term" value="F:ubiquitin binding"/>
    <property type="evidence" value="ECO:0007669"/>
    <property type="project" value="TreeGrafter"/>
</dbReference>
<dbReference type="InterPro" id="IPR037202">
    <property type="entry name" value="ESCRT_assembly_dom"/>
</dbReference>
<evidence type="ECO:0000313" key="12">
    <source>
        <dbReference type="Proteomes" id="UP000019471"/>
    </source>
</evidence>
<evidence type="ECO:0000256" key="3">
    <source>
        <dbReference type="ARBA" id="ARBA00022448"/>
    </source>
</evidence>